<geneLocation type="plasmid" evidence="1">
    <name>unnamed1</name>
</geneLocation>
<name>A0A1B2ES76_9HYPH</name>
<reference evidence="1" key="1">
    <citation type="submission" date="2016-07" db="EMBL/GenBank/DDBJ databases">
        <title>Microvirga ossetica sp. nov. a new species of rhizobia isolated from root nodules of the legume species Vicia alpestris Steven originated from North Ossetia region in the Caucasus.</title>
        <authorList>
            <person name="Safronova V.I."/>
            <person name="Kuznetsova I.G."/>
            <person name="Sazanova A.L."/>
            <person name="Belimov A."/>
            <person name="Andronov E."/>
            <person name="Osledkin Y.S."/>
            <person name="Onishchuk O.P."/>
            <person name="Kurchak O.N."/>
            <person name="Shaposhnikov A.I."/>
            <person name="Willems A."/>
            <person name="Tikhonovich I.A."/>
        </authorList>
    </citation>
    <scope>NUCLEOTIDE SEQUENCE [LARGE SCALE GENOMIC DNA]</scope>
    <source>
        <strain evidence="1">V5/3M</strain>
        <plasmid evidence="1">unnamed1</plasmid>
    </source>
</reference>
<dbReference type="RefSeq" id="WP_099513927.1">
    <property type="nucleotide sequence ID" value="NZ_CP016617.1"/>
</dbReference>
<protein>
    <recommendedName>
        <fullName evidence="2">DUF4177 domain-containing protein</fullName>
    </recommendedName>
</protein>
<evidence type="ECO:0008006" key="2">
    <source>
        <dbReference type="Google" id="ProtNLM"/>
    </source>
</evidence>
<gene>
    <name evidence="1" type="ORF">BB934_31815</name>
</gene>
<organism evidence="1">
    <name type="scientific">Microvirga ossetica</name>
    <dbReference type="NCBI Taxonomy" id="1882682"/>
    <lineage>
        <taxon>Bacteria</taxon>
        <taxon>Pseudomonadati</taxon>
        <taxon>Pseudomonadota</taxon>
        <taxon>Alphaproteobacteria</taxon>
        <taxon>Hyphomicrobiales</taxon>
        <taxon>Methylobacteriaceae</taxon>
        <taxon>Microvirga</taxon>
    </lineage>
</organism>
<keyword evidence="1" id="KW-0614">Plasmid</keyword>
<dbReference type="EMBL" id="CP016617">
    <property type="protein sequence ID" value="ANY82825.1"/>
    <property type="molecule type" value="Genomic_DNA"/>
</dbReference>
<accession>A0A1B2ES76</accession>
<dbReference type="KEGG" id="moc:BB934_31815"/>
<dbReference type="OrthoDB" id="9804686at2"/>
<evidence type="ECO:0000313" key="1">
    <source>
        <dbReference type="EMBL" id="ANY82825.1"/>
    </source>
</evidence>
<proteinExistence type="predicted"/>
<dbReference type="AlphaFoldDB" id="A0A1B2ES76"/>
<sequence>MDRYAAFRREVTDAELAEWLHQEAKSGWKPVTIHPIRLSESERDKSLFFVVMHLDPRATADDDTDYSG</sequence>